<name>A0A0C2D8X9_9BACT</name>
<accession>A0A0C2D8X9</accession>
<dbReference type="AlphaFoldDB" id="A0A0C2D8X9"/>
<evidence type="ECO:0000313" key="3">
    <source>
        <dbReference type="Proteomes" id="UP000031599"/>
    </source>
</evidence>
<feature type="region of interest" description="Disordered" evidence="1">
    <location>
        <begin position="17"/>
        <end position="71"/>
    </location>
</feature>
<organism evidence="2 3">
    <name type="scientific">Enhygromyxa salina</name>
    <dbReference type="NCBI Taxonomy" id="215803"/>
    <lineage>
        <taxon>Bacteria</taxon>
        <taxon>Pseudomonadati</taxon>
        <taxon>Myxococcota</taxon>
        <taxon>Polyangia</taxon>
        <taxon>Nannocystales</taxon>
        <taxon>Nannocystaceae</taxon>
        <taxon>Enhygromyxa</taxon>
    </lineage>
</organism>
<sequence length="181" mass="18642">MTRSWLIALGCVIGCQRSEPATPPTPPQVSSPATASSPTPQPRPTGVTPDTSDSSDSSDWEPAPARGGSPCERSCGELHDCVIEAGVHGPRAAVWIELECLAACVTSPPPSAASPSLFGCALPAASRADAARCDPFLACVRDAWPDQAASAGPTSSVVVPVAKGCDRACWAFARCQGRERE</sequence>
<reference evidence="2 3" key="1">
    <citation type="submission" date="2014-12" db="EMBL/GenBank/DDBJ databases">
        <title>Genome assembly of Enhygromyxa salina DSM 15201.</title>
        <authorList>
            <person name="Sharma G."/>
            <person name="Subramanian S."/>
        </authorList>
    </citation>
    <scope>NUCLEOTIDE SEQUENCE [LARGE SCALE GENOMIC DNA]</scope>
    <source>
        <strain evidence="2 3">DSM 15201</strain>
    </source>
</reference>
<comment type="caution">
    <text evidence="2">The sequence shown here is derived from an EMBL/GenBank/DDBJ whole genome shotgun (WGS) entry which is preliminary data.</text>
</comment>
<gene>
    <name evidence="2" type="ORF">DB30_00040</name>
</gene>
<dbReference type="RefSeq" id="WP_052545888.1">
    <property type="nucleotide sequence ID" value="NZ_JMCC02000001.1"/>
</dbReference>
<dbReference type="EMBL" id="JMCC02000001">
    <property type="protein sequence ID" value="KIG19531.1"/>
    <property type="molecule type" value="Genomic_DNA"/>
</dbReference>
<dbReference type="Proteomes" id="UP000031599">
    <property type="component" value="Unassembled WGS sequence"/>
</dbReference>
<evidence type="ECO:0000256" key="1">
    <source>
        <dbReference type="SAM" id="MobiDB-lite"/>
    </source>
</evidence>
<protein>
    <submittedName>
        <fullName evidence="2">Uncharacterized protein</fullName>
    </submittedName>
</protein>
<evidence type="ECO:0000313" key="2">
    <source>
        <dbReference type="EMBL" id="KIG19531.1"/>
    </source>
</evidence>
<proteinExistence type="predicted"/>